<dbReference type="PROSITE" id="PS50928">
    <property type="entry name" value="ABC_TM1"/>
    <property type="match status" value="1"/>
</dbReference>
<feature type="transmembrane region" description="Helical" evidence="7">
    <location>
        <begin position="274"/>
        <end position="298"/>
    </location>
</feature>
<accession>A0A4U0FD97</accession>
<dbReference type="RefSeq" id="WP_136777312.1">
    <property type="nucleotide sequence ID" value="NZ_SUPK01000003.1"/>
</dbReference>
<evidence type="ECO:0000259" key="8">
    <source>
        <dbReference type="PROSITE" id="PS50928"/>
    </source>
</evidence>
<dbReference type="GO" id="GO:0055085">
    <property type="term" value="P:transmembrane transport"/>
    <property type="evidence" value="ECO:0007669"/>
    <property type="project" value="InterPro"/>
</dbReference>
<comment type="caution">
    <text evidence="9">The sequence shown here is derived from an EMBL/GenBank/DDBJ whole genome shotgun (WGS) entry which is preliminary data.</text>
</comment>
<evidence type="ECO:0000313" key="9">
    <source>
        <dbReference type="EMBL" id="TJY42893.1"/>
    </source>
</evidence>
<evidence type="ECO:0000256" key="6">
    <source>
        <dbReference type="ARBA" id="ARBA00023136"/>
    </source>
</evidence>
<gene>
    <name evidence="9" type="ORF">E5161_08640</name>
</gene>
<dbReference type="PANTHER" id="PTHR43163">
    <property type="entry name" value="DIPEPTIDE TRANSPORT SYSTEM PERMEASE PROTEIN DPPB-RELATED"/>
    <property type="match status" value="1"/>
</dbReference>
<evidence type="ECO:0000256" key="1">
    <source>
        <dbReference type="ARBA" id="ARBA00004651"/>
    </source>
</evidence>
<proteinExistence type="inferred from homology"/>
<evidence type="ECO:0000256" key="7">
    <source>
        <dbReference type="RuleBase" id="RU363032"/>
    </source>
</evidence>
<feature type="transmembrane region" description="Helical" evidence="7">
    <location>
        <begin position="241"/>
        <end position="262"/>
    </location>
</feature>
<comment type="subcellular location">
    <subcellularLocation>
        <location evidence="1 7">Cell membrane</location>
        <topology evidence="1 7">Multi-pass membrane protein</topology>
    </subcellularLocation>
</comment>
<evidence type="ECO:0000256" key="3">
    <source>
        <dbReference type="ARBA" id="ARBA00022475"/>
    </source>
</evidence>
<dbReference type="CDD" id="cd06261">
    <property type="entry name" value="TM_PBP2"/>
    <property type="match status" value="1"/>
</dbReference>
<dbReference type="InterPro" id="IPR000515">
    <property type="entry name" value="MetI-like"/>
</dbReference>
<dbReference type="Gene3D" id="1.10.3720.10">
    <property type="entry name" value="MetI-like"/>
    <property type="match status" value="1"/>
</dbReference>
<feature type="transmembrane region" description="Helical" evidence="7">
    <location>
        <begin position="133"/>
        <end position="152"/>
    </location>
</feature>
<keyword evidence="10" id="KW-1185">Reference proteome</keyword>
<feature type="transmembrane region" description="Helical" evidence="7">
    <location>
        <begin position="9"/>
        <end position="30"/>
    </location>
</feature>
<comment type="similarity">
    <text evidence="7">Belongs to the binding-protein-dependent transport system permease family.</text>
</comment>
<dbReference type="SUPFAM" id="SSF161098">
    <property type="entry name" value="MetI-like"/>
    <property type="match status" value="1"/>
</dbReference>
<dbReference type="PANTHER" id="PTHR43163:SF6">
    <property type="entry name" value="DIPEPTIDE TRANSPORT SYSTEM PERMEASE PROTEIN DPPB-RELATED"/>
    <property type="match status" value="1"/>
</dbReference>
<protein>
    <submittedName>
        <fullName evidence="9">ABC transporter permease</fullName>
    </submittedName>
</protein>
<feature type="domain" description="ABC transmembrane type-1" evidence="8">
    <location>
        <begin position="94"/>
        <end position="291"/>
    </location>
</feature>
<reference evidence="9 10" key="1">
    <citation type="submission" date="2019-04" db="EMBL/GenBank/DDBJ databases">
        <title>Cohnella sp. nov., isolated from soil.</title>
        <authorList>
            <person name="Kim W."/>
        </authorList>
    </citation>
    <scope>NUCLEOTIDE SEQUENCE [LARGE SCALE GENOMIC DNA]</scope>
    <source>
        <strain evidence="9 10">CAU 1483</strain>
    </source>
</reference>
<dbReference type="Proteomes" id="UP000309673">
    <property type="component" value="Unassembled WGS sequence"/>
</dbReference>
<evidence type="ECO:0000256" key="2">
    <source>
        <dbReference type="ARBA" id="ARBA00022448"/>
    </source>
</evidence>
<evidence type="ECO:0000313" key="10">
    <source>
        <dbReference type="Proteomes" id="UP000309673"/>
    </source>
</evidence>
<evidence type="ECO:0000256" key="4">
    <source>
        <dbReference type="ARBA" id="ARBA00022692"/>
    </source>
</evidence>
<dbReference type="Pfam" id="PF19300">
    <property type="entry name" value="BPD_transp_1_N"/>
    <property type="match status" value="1"/>
</dbReference>
<organism evidence="9 10">
    <name type="scientific">Cohnella pontilimi</name>
    <dbReference type="NCBI Taxonomy" id="2564100"/>
    <lineage>
        <taxon>Bacteria</taxon>
        <taxon>Bacillati</taxon>
        <taxon>Bacillota</taxon>
        <taxon>Bacilli</taxon>
        <taxon>Bacillales</taxon>
        <taxon>Paenibacillaceae</taxon>
        <taxon>Cohnella</taxon>
    </lineage>
</organism>
<feature type="transmembrane region" description="Helical" evidence="7">
    <location>
        <begin position="172"/>
        <end position="191"/>
    </location>
</feature>
<dbReference type="OrthoDB" id="24153at2"/>
<keyword evidence="4 7" id="KW-0812">Transmembrane</keyword>
<dbReference type="InterPro" id="IPR035906">
    <property type="entry name" value="MetI-like_sf"/>
</dbReference>
<name>A0A4U0FD97_9BACL</name>
<dbReference type="InterPro" id="IPR045621">
    <property type="entry name" value="BPD_transp_1_N"/>
</dbReference>
<sequence length="311" mass="34425">MVRYITVKLLYMLFTLFILATATFFLMKVIPGNPFLGEKKLPTQIYNNIMEKYGFDQPLYKQYLKYMNNLIHFDLGTSMKSTHLTVNKIIHSSFSNSAKLGIAAIIVSIIAGIGLGIISALYHGKVIDHFTSILAVIGVSIPSFVIGPLLQYFLGVKLGWFHVAGLKGPLDYIMPTITLSALPIAFIARLTRSNMIEVMNAEFIKTAKSKGLAKSFIIYHHALRNAILPVVTYLGPMTANIITGSVVVEAIFGIAGLGKYFIDSVTNRDYTLIMGVTLFYAAILMIMRFCTDVAYVFVDPRIKLSGREGNA</sequence>
<evidence type="ECO:0000256" key="5">
    <source>
        <dbReference type="ARBA" id="ARBA00022989"/>
    </source>
</evidence>
<dbReference type="AlphaFoldDB" id="A0A4U0FD97"/>
<keyword evidence="3" id="KW-1003">Cell membrane</keyword>
<keyword evidence="6 7" id="KW-0472">Membrane</keyword>
<dbReference type="EMBL" id="SUPK01000003">
    <property type="protein sequence ID" value="TJY42893.1"/>
    <property type="molecule type" value="Genomic_DNA"/>
</dbReference>
<dbReference type="Pfam" id="PF00528">
    <property type="entry name" value="BPD_transp_1"/>
    <property type="match status" value="1"/>
</dbReference>
<keyword evidence="2 7" id="KW-0813">Transport</keyword>
<feature type="transmembrane region" description="Helical" evidence="7">
    <location>
        <begin position="100"/>
        <end position="121"/>
    </location>
</feature>
<dbReference type="GO" id="GO:0005886">
    <property type="term" value="C:plasma membrane"/>
    <property type="evidence" value="ECO:0007669"/>
    <property type="project" value="UniProtKB-SubCell"/>
</dbReference>
<keyword evidence="5 7" id="KW-1133">Transmembrane helix</keyword>